<dbReference type="InterPro" id="IPR036138">
    <property type="entry name" value="PBP_dimer_sf"/>
</dbReference>
<keyword evidence="4" id="KW-0997">Cell inner membrane</keyword>
<proteinExistence type="predicted"/>
<evidence type="ECO:0000256" key="1">
    <source>
        <dbReference type="ARBA" id="ARBA00004167"/>
    </source>
</evidence>
<gene>
    <name evidence="16" type="ORF">JCM17846_27670</name>
</gene>
<keyword evidence="9" id="KW-0133">Cell shape</keyword>
<dbReference type="Pfam" id="PF00905">
    <property type="entry name" value="Transpeptidase"/>
    <property type="match status" value="1"/>
</dbReference>
<keyword evidence="11" id="KW-1133">Transmembrane helix</keyword>
<evidence type="ECO:0000256" key="13">
    <source>
        <dbReference type="ARBA" id="ARBA00023316"/>
    </source>
</evidence>
<feature type="domain" description="Penicillin-binding protein dimerisation" evidence="15">
    <location>
        <begin position="59"/>
        <end position="228"/>
    </location>
</feature>
<dbReference type="NCBIfam" id="TIGR03423">
    <property type="entry name" value="pbp2_mrdA"/>
    <property type="match status" value="1"/>
</dbReference>
<dbReference type="GO" id="GO:0009252">
    <property type="term" value="P:peptidoglycan biosynthetic process"/>
    <property type="evidence" value="ECO:0007669"/>
    <property type="project" value="UniProtKB-KW"/>
</dbReference>
<evidence type="ECO:0000256" key="9">
    <source>
        <dbReference type="ARBA" id="ARBA00022960"/>
    </source>
</evidence>
<comment type="caution">
    <text evidence="16">The sequence shown here is derived from an EMBL/GenBank/DDBJ whole genome shotgun (WGS) entry which is preliminary data.</text>
</comment>
<dbReference type="InterPro" id="IPR050515">
    <property type="entry name" value="Beta-lactam/transpept"/>
</dbReference>
<keyword evidence="6" id="KW-0645">Protease</keyword>
<protein>
    <submittedName>
        <fullName evidence="16">Peptidoglycan glycosyltransferase</fullName>
    </submittedName>
</protein>
<dbReference type="PANTHER" id="PTHR30627">
    <property type="entry name" value="PEPTIDOGLYCAN D,D-TRANSPEPTIDASE"/>
    <property type="match status" value="1"/>
</dbReference>
<dbReference type="GO" id="GO:0008658">
    <property type="term" value="F:penicillin binding"/>
    <property type="evidence" value="ECO:0007669"/>
    <property type="project" value="InterPro"/>
</dbReference>
<dbReference type="GO" id="GO:0071555">
    <property type="term" value="P:cell wall organization"/>
    <property type="evidence" value="ECO:0007669"/>
    <property type="project" value="UniProtKB-KW"/>
</dbReference>
<evidence type="ECO:0000256" key="10">
    <source>
        <dbReference type="ARBA" id="ARBA00022984"/>
    </source>
</evidence>
<evidence type="ECO:0000256" key="5">
    <source>
        <dbReference type="ARBA" id="ARBA00022645"/>
    </source>
</evidence>
<dbReference type="PANTHER" id="PTHR30627:SF2">
    <property type="entry name" value="PEPTIDOGLYCAN D,D-TRANSPEPTIDASE MRDA"/>
    <property type="match status" value="1"/>
</dbReference>
<reference evidence="16 17" key="1">
    <citation type="submission" date="2019-09" db="EMBL/GenBank/DDBJ databases">
        <title>NBRP : Genome information of microbial organism related human and environment.</title>
        <authorList>
            <person name="Hattori M."/>
            <person name="Oshima K."/>
            <person name="Inaba H."/>
            <person name="Suda W."/>
            <person name="Sakamoto M."/>
            <person name="Iino T."/>
            <person name="Kitahara M."/>
            <person name="Oshida Y."/>
            <person name="Iida T."/>
            <person name="Kudo T."/>
            <person name="Itoh T."/>
            <person name="Ohkuma M."/>
        </authorList>
    </citation>
    <scope>NUCLEOTIDE SEQUENCE [LARGE SCALE GENOMIC DNA]</scope>
    <source>
        <strain evidence="16 17">Q-1</strain>
    </source>
</reference>
<dbReference type="InterPro" id="IPR001460">
    <property type="entry name" value="PCN-bd_Tpept"/>
</dbReference>
<dbReference type="AlphaFoldDB" id="A0A5A7NBT9"/>
<dbReference type="InterPro" id="IPR017790">
    <property type="entry name" value="Penicillin-binding_protein_2"/>
</dbReference>
<evidence type="ECO:0000256" key="3">
    <source>
        <dbReference type="ARBA" id="ARBA00022475"/>
    </source>
</evidence>
<dbReference type="RefSeq" id="WP_042084882.1">
    <property type="nucleotide sequence ID" value="NZ_BKCN01000017.1"/>
</dbReference>
<dbReference type="GO" id="GO:0009002">
    <property type="term" value="F:serine-type D-Ala-D-Ala carboxypeptidase activity"/>
    <property type="evidence" value="ECO:0007669"/>
    <property type="project" value="InterPro"/>
</dbReference>
<evidence type="ECO:0000259" key="14">
    <source>
        <dbReference type="Pfam" id="PF00905"/>
    </source>
</evidence>
<evidence type="ECO:0000256" key="12">
    <source>
        <dbReference type="ARBA" id="ARBA00023136"/>
    </source>
</evidence>
<evidence type="ECO:0000256" key="11">
    <source>
        <dbReference type="ARBA" id="ARBA00022989"/>
    </source>
</evidence>
<name>A0A5A7NBT9_9PROT</name>
<evidence type="ECO:0000256" key="2">
    <source>
        <dbReference type="ARBA" id="ARBA00004236"/>
    </source>
</evidence>
<dbReference type="Proteomes" id="UP000324996">
    <property type="component" value="Unassembled WGS sequence"/>
</dbReference>
<evidence type="ECO:0000259" key="15">
    <source>
        <dbReference type="Pfam" id="PF03717"/>
    </source>
</evidence>
<dbReference type="GO" id="GO:0016740">
    <property type="term" value="F:transferase activity"/>
    <property type="evidence" value="ECO:0007669"/>
    <property type="project" value="UniProtKB-KW"/>
</dbReference>
<comment type="subcellular location">
    <subcellularLocation>
        <location evidence="2">Cell membrane</location>
    </subcellularLocation>
    <subcellularLocation>
        <location evidence="1">Membrane</location>
        <topology evidence="1">Single-pass membrane protein</topology>
    </subcellularLocation>
</comment>
<keyword evidence="10" id="KW-0573">Peptidoglycan synthesis</keyword>
<dbReference type="Pfam" id="PF03717">
    <property type="entry name" value="PBP_dimer"/>
    <property type="match status" value="1"/>
</dbReference>
<organism evidence="16 17">
    <name type="scientific">Iodidimonas nitroreducens</name>
    <dbReference type="NCBI Taxonomy" id="1236968"/>
    <lineage>
        <taxon>Bacteria</taxon>
        <taxon>Pseudomonadati</taxon>
        <taxon>Pseudomonadota</taxon>
        <taxon>Alphaproteobacteria</taxon>
        <taxon>Iodidimonadales</taxon>
        <taxon>Iodidimonadaceae</taxon>
        <taxon>Iodidimonas</taxon>
    </lineage>
</organism>
<dbReference type="Gene3D" id="3.40.710.10">
    <property type="entry name" value="DD-peptidase/beta-lactamase superfamily"/>
    <property type="match status" value="1"/>
</dbReference>
<dbReference type="GO" id="GO:0071972">
    <property type="term" value="F:peptidoglycan L,D-transpeptidase activity"/>
    <property type="evidence" value="ECO:0007669"/>
    <property type="project" value="TreeGrafter"/>
</dbReference>
<dbReference type="GO" id="GO:0008360">
    <property type="term" value="P:regulation of cell shape"/>
    <property type="evidence" value="ECO:0007669"/>
    <property type="project" value="UniProtKB-KW"/>
</dbReference>
<dbReference type="InterPro" id="IPR005311">
    <property type="entry name" value="PBP_dimer"/>
</dbReference>
<dbReference type="Gene3D" id="3.90.1310.10">
    <property type="entry name" value="Penicillin-binding protein 2a (Domain 2)"/>
    <property type="match status" value="1"/>
</dbReference>
<keyword evidence="13" id="KW-0961">Cell wall biogenesis/degradation</keyword>
<sequence>MASDTSRFKTFSRRAALLAGAQGLLTAVLAGRLYYLGVVEADQYEMLAEENRISIRMLAPHRGDIVDRFGETIASNRQDYRVFLIPEQSLDVRLSLQRLGQIIHLTERDLRRVETQIARQRKFLPVTVAQGLSWEDFAKINVSAPDLAGIQPDSGLSRWYPDGPVASQIVGYVGSASEEEMDGDPLLTLPGFKIGKRGVERSYDRILRGRAGSSRVEVNAYGRTIRELGRTEGIPGDQVALTIDMGLQRAIAKRLGEEAAGVVVMDIDTGDIYAHVSTPSYDPNSFNLGISRENWAALLRDPRKPLVDKCISGQYPPGSVFKMVVALAALHHKIITPEKTIYCNGRHRLGDNVWHCWRREGHGAMNMEDALARSCDVYFYTIAHELGIERLAQWAQNFGLGQVFDLEVGGESSGLVPTPGWKIATTGEPWMGGETLNVGIGQGALLATPVQLAVMTARLANGGYMVRPRLVRAIGPDARALPAAPNGGWPKLDFAGDHLAVVRRGMEKVLEYRGTAYRSRLSWNGMTMAGKTGTAQVRRITREMRDNNVKQEDLPWQARHHAWFVAYAPADKPRYACCVLIEHGGGGASAAAPVARDVMAQALERDPAGRPALDQMRRALGAAQMPPGSSFVDD</sequence>
<keyword evidence="3" id="KW-1003">Cell membrane</keyword>
<evidence type="ECO:0000313" key="17">
    <source>
        <dbReference type="Proteomes" id="UP000324996"/>
    </source>
</evidence>
<dbReference type="EMBL" id="BKCN01000017">
    <property type="protein sequence ID" value="GER05085.1"/>
    <property type="molecule type" value="Genomic_DNA"/>
</dbReference>
<dbReference type="GO" id="GO:0005886">
    <property type="term" value="C:plasma membrane"/>
    <property type="evidence" value="ECO:0007669"/>
    <property type="project" value="UniProtKB-SubCell"/>
</dbReference>
<keyword evidence="7" id="KW-0812">Transmembrane</keyword>
<accession>A0A5A7NBT9</accession>
<keyword evidence="8" id="KW-0378">Hydrolase</keyword>
<dbReference type="GO" id="GO:0006508">
    <property type="term" value="P:proteolysis"/>
    <property type="evidence" value="ECO:0007669"/>
    <property type="project" value="UniProtKB-KW"/>
</dbReference>
<evidence type="ECO:0000256" key="6">
    <source>
        <dbReference type="ARBA" id="ARBA00022670"/>
    </source>
</evidence>
<dbReference type="InterPro" id="IPR012338">
    <property type="entry name" value="Beta-lactam/transpept-like"/>
</dbReference>
<keyword evidence="16" id="KW-0808">Transferase</keyword>
<evidence type="ECO:0000313" key="16">
    <source>
        <dbReference type="EMBL" id="GER05085.1"/>
    </source>
</evidence>
<keyword evidence="5" id="KW-0121">Carboxypeptidase</keyword>
<evidence type="ECO:0000256" key="8">
    <source>
        <dbReference type="ARBA" id="ARBA00022801"/>
    </source>
</evidence>
<keyword evidence="12" id="KW-0472">Membrane</keyword>
<evidence type="ECO:0000256" key="4">
    <source>
        <dbReference type="ARBA" id="ARBA00022519"/>
    </source>
</evidence>
<feature type="domain" description="Penicillin-binding protein transpeptidase" evidence="14">
    <location>
        <begin position="261"/>
        <end position="599"/>
    </location>
</feature>
<dbReference type="FunFam" id="3.40.710.10:FF:000024">
    <property type="entry name" value="Penicillin-binding protein 2"/>
    <property type="match status" value="1"/>
</dbReference>
<dbReference type="SUPFAM" id="SSF56601">
    <property type="entry name" value="beta-lactamase/transpeptidase-like"/>
    <property type="match status" value="1"/>
</dbReference>
<evidence type="ECO:0000256" key="7">
    <source>
        <dbReference type="ARBA" id="ARBA00022692"/>
    </source>
</evidence>
<keyword evidence="17" id="KW-1185">Reference proteome</keyword>
<dbReference type="SUPFAM" id="SSF56519">
    <property type="entry name" value="Penicillin binding protein dimerisation domain"/>
    <property type="match status" value="1"/>
</dbReference>